<dbReference type="Proteomes" id="UP000240971">
    <property type="component" value="Unassembled WGS sequence"/>
</dbReference>
<dbReference type="PANTHER" id="PTHR43133">
    <property type="entry name" value="RNA POLYMERASE ECF-TYPE SIGMA FACTO"/>
    <property type="match status" value="1"/>
</dbReference>
<dbReference type="Pfam" id="PF04542">
    <property type="entry name" value="Sigma70_r2"/>
    <property type="match status" value="1"/>
</dbReference>
<evidence type="ECO:0000256" key="4">
    <source>
        <dbReference type="ARBA" id="ARBA00023163"/>
    </source>
</evidence>
<evidence type="ECO:0000259" key="6">
    <source>
        <dbReference type="Pfam" id="PF08281"/>
    </source>
</evidence>
<evidence type="ECO:0000256" key="3">
    <source>
        <dbReference type="ARBA" id="ARBA00023082"/>
    </source>
</evidence>
<dbReference type="NCBIfam" id="TIGR02985">
    <property type="entry name" value="Sig70_bacteroi1"/>
    <property type="match status" value="1"/>
</dbReference>
<dbReference type="GO" id="GO:0003677">
    <property type="term" value="F:DNA binding"/>
    <property type="evidence" value="ECO:0007669"/>
    <property type="project" value="InterPro"/>
</dbReference>
<reference evidence="7 8" key="1">
    <citation type="submission" date="2018-03" db="EMBL/GenBank/DDBJ databases">
        <title>Genomic Encyclopedia of Archaeal and Bacterial Type Strains, Phase II (KMG-II): from individual species to whole genera.</title>
        <authorList>
            <person name="Goeker M."/>
        </authorList>
    </citation>
    <scope>NUCLEOTIDE SEQUENCE [LARGE SCALE GENOMIC DNA]</scope>
    <source>
        <strain evidence="7 8">DSM 24859</strain>
    </source>
</reference>
<evidence type="ECO:0000256" key="2">
    <source>
        <dbReference type="ARBA" id="ARBA00023015"/>
    </source>
</evidence>
<keyword evidence="8" id="KW-1185">Reference proteome</keyword>
<dbReference type="Gene3D" id="1.10.1740.10">
    <property type="match status" value="1"/>
</dbReference>
<dbReference type="InterPro" id="IPR013324">
    <property type="entry name" value="RNA_pol_sigma_r3/r4-like"/>
</dbReference>
<dbReference type="RefSeq" id="WP_106529996.1">
    <property type="nucleotide sequence ID" value="NZ_PYAW01000004.1"/>
</dbReference>
<dbReference type="OrthoDB" id="656273at2"/>
<keyword evidence="2" id="KW-0805">Transcription regulation</keyword>
<keyword evidence="4" id="KW-0804">Transcription</keyword>
<organism evidence="7 8">
    <name type="scientific">Chitinophaga niastensis</name>
    <dbReference type="NCBI Taxonomy" id="536980"/>
    <lineage>
        <taxon>Bacteria</taxon>
        <taxon>Pseudomonadati</taxon>
        <taxon>Bacteroidota</taxon>
        <taxon>Chitinophagia</taxon>
        <taxon>Chitinophagales</taxon>
        <taxon>Chitinophagaceae</taxon>
        <taxon>Chitinophaga</taxon>
    </lineage>
</organism>
<evidence type="ECO:0000313" key="8">
    <source>
        <dbReference type="Proteomes" id="UP000240971"/>
    </source>
</evidence>
<dbReference type="InterPro" id="IPR007627">
    <property type="entry name" value="RNA_pol_sigma70_r2"/>
</dbReference>
<evidence type="ECO:0000313" key="7">
    <source>
        <dbReference type="EMBL" id="PSL45681.1"/>
    </source>
</evidence>
<dbReference type="AlphaFoldDB" id="A0A2P8HHK9"/>
<dbReference type="PANTHER" id="PTHR43133:SF46">
    <property type="entry name" value="RNA POLYMERASE SIGMA-70 FACTOR ECF SUBFAMILY"/>
    <property type="match status" value="1"/>
</dbReference>
<dbReference type="InterPro" id="IPR014327">
    <property type="entry name" value="RNA_pol_sigma70_bacteroid"/>
</dbReference>
<proteinExistence type="inferred from homology"/>
<dbReference type="InterPro" id="IPR013249">
    <property type="entry name" value="RNA_pol_sigma70_r4_t2"/>
</dbReference>
<dbReference type="Gene3D" id="1.10.10.10">
    <property type="entry name" value="Winged helix-like DNA-binding domain superfamily/Winged helix DNA-binding domain"/>
    <property type="match status" value="1"/>
</dbReference>
<evidence type="ECO:0000259" key="5">
    <source>
        <dbReference type="Pfam" id="PF04542"/>
    </source>
</evidence>
<comment type="caution">
    <text evidence="7">The sequence shown here is derived from an EMBL/GenBank/DDBJ whole genome shotgun (WGS) entry which is preliminary data.</text>
</comment>
<accession>A0A2P8HHK9</accession>
<protein>
    <submittedName>
        <fullName evidence="7">RNA polymerase sigma-70 factor (ECF subfamily)</fullName>
    </submittedName>
</protein>
<dbReference type="SUPFAM" id="SSF88659">
    <property type="entry name" value="Sigma3 and sigma4 domains of RNA polymerase sigma factors"/>
    <property type="match status" value="1"/>
</dbReference>
<dbReference type="Pfam" id="PF08281">
    <property type="entry name" value="Sigma70_r4_2"/>
    <property type="match status" value="1"/>
</dbReference>
<dbReference type="GO" id="GO:0016987">
    <property type="term" value="F:sigma factor activity"/>
    <property type="evidence" value="ECO:0007669"/>
    <property type="project" value="UniProtKB-KW"/>
</dbReference>
<keyword evidence="3" id="KW-0731">Sigma factor</keyword>
<feature type="domain" description="RNA polymerase sigma factor 70 region 4 type 2" evidence="6">
    <location>
        <begin position="125"/>
        <end position="173"/>
    </location>
</feature>
<sequence>MNQEKICLDATTVYALKNGNTKALTDLFKFYYPQLCLFAARLITNEPAAEEIAEETFMKFWQRRDNFETIQNIKAFLYITTRNSCMDYLRKAVREEHSLKQLTYITREDDDEFMQTSIIHSEVLGEIYREIEQLPPKCKQIFKLSFIEGMKNQEIADHLGLALPTVKNQKTRAVCLLKTVLLKKDVWTMVILLFSLLRLLTMY</sequence>
<comment type="similarity">
    <text evidence="1">Belongs to the sigma-70 factor family. ECF subfamily.</text>
</comment>
<name>A0A2P8HHK9_CHINA</name>
<evidence type="ECO:0000256" key="1">
    <source>
        <dbReference type="ARBA" id="ARBA00010641"/>
    </source>
</evidence>
<dbReference type="EMBL" id="PYAW01000004">
    <property type="protein sequence ID" value="PSL45681.1"/>
    <property type="molecule type" value="Genomic_DNA"/>
</dbReference>
<feature type="domain" description="RNA polymerase sigma-70 region 2" evidence="5">
    <location>
        <begin position="27"/>
        <end position="94"/>
    </location>
</feature>
<dbReference type="InterPro" id="IPR039425">
    <property type="entry name" value="RNA_pol_sigma-70-like"/>
</dbReference>
<dbReference type="InterPro" id="IPR014284">
    <property type="entry name" value="RNA_pol_sigma-70_dom"/>
</dbReference>
<dbReference type="GO" id="GO:0006352">
    <property type="term" value="P:DNA-templated transcription initiation"/>
    <property type="evidence" value="ECO:0007669"/>
    <property type="project" value="InterPro"/>
</dbReference>
<dbReference type="InterPro" id="IPR036388">
    <property type="entry name" value="WH-like_DNA-bd_sf"/>
</dbReference>
<gene>
    <name evidence="7" type="ORF">CLV51_104388</name>
</gene>
<dbReference type="SUPFAM" id="SSF88946">
    <property type="entry name" value="Sigma2 domain of RNA polymerase sigma factors"/>
    <property type="match status" value="1"/>
</dbReference>
<dbReference type="NCBIfam" id="TIGR02937">
    <property type="entry name" value="sigma70-ECF"/>
    <property type="match status" value="1"/>
</dbReference>
<dbReference type="InterPro" id="IPR013325">
    <property type="entry name" value="RNA_pol_sigma_r2"/>
</dbReference>